<dbReference type="SMART" id="SM00339">
    <property type="entry name" value="FH"/>
    <property type="match status" value="1"/>
</dbReference>
<dbReference type="GeneID" id="116286460"/>
<evidence type="ECO:0000313" key="9">
    <source>
        <dbReference type="RefSeq" id="XP_031548843.1"/>
    </source>
</evidence>
<dbReference type="GO" id="GO:0000978">
    <property type="term" value="F:RNA polymerase II cis-regulatory region sequence-specific DNA binding"/>
    <property type="evidence" value="ECO:0007669"/>
    <property type="project" value="TreeGrafter"/>
</dbReference>
<dbReference type="InterPro" id="IPR045912">
    <property type="entry name" value="FOXJ2/3-like"/>
</dbReference>
<dbReference type="InterPro" id="IPR018122">
    <property type="entry name" value="TF_fork_head_CS_1"/>
</dbReference>
<dbReference type="OrthoDB" id="5954824at2759"/>
<reference evidence="9" key="1">
    <citation type="submission" date="2025-08" db="UniProtKB">
        <authorList>
            <consortium name="RefSeq"/>
        </authorList>
    </citation>
    <scope>IDENTIFICATION</scope>
    <source>
        <tissue evidence="9">Tentacle</tissue>
    </source>
</reference>
<dbReference type="PANTHER" id="PTHR46078">
    <property type="entry name" value="FORKHEAD BOX PROTEIN J2 FAMILY MEMBER"/>
    <property type="match status" value="1"/>
</dbReference>
<dbReference type="InterPro" id="IPR001766">
    <property type="entry name" value="Fork_head_dom"/>
</dbReference>
<dbReference type="Proteomes" id="UP000515163">
    <property type="component" value="Unplaced"/>
</dbReference>
<dbReference type="InParanoid" id="A0A6P8GZA5"/>
<proteinExistence type="predicted"/>
<gene>
    <name evidence="9" type="primary">LOC116286460</name>
</gene>
<dbReference type="PRINTS" id="PR00053">
    <property type="entry name" value="FORKHEAD"/>
</dbReference>
<feature type="compositionally biased region" description="Basic and acidic residues" evidence="6">
    <location>
        <begin position="38"/>
        <end position="48"/>
    </location>
</feature>
<dbReference type="FunFam" id="1.10.10.10:FF:000135">
    <property type="entry name" value="forkhead box protein G1"/>
    <property type="match status" value="1"/>
</dbReference>
<dbReference type="InterPro" id="IPR030456">
    <property type="entry name" value="TF_fork_head_CS_2"/>
</dbReference>
<dbReference type="InterPro" id="IPR036388">
    <property type="entry name" value="WH-like_DNA-bd_sf"/>
</dbReference>
<keyword evidence="2 5" id="KW-0238">DNA-binding</keyword>
<evidence type="ECO:0000256" key="6">
    <source>
        <dbReference type="SAM" id="MobiDB-lite"/>
    </source>
</evidence>
<feature type="region of interest" description="Disordered" evidence="6">
    <location>
        <begin position="424"/>
        <end position="447"/>
    </location>
</feature>
<evidence type="ECO:0000256" key="5">
    <source>
        <dbReference type="PROSITE-ProRule" id="PRU00089"/>
    </source>
</evidence>
<dbReference type="SUPFAM" id="SSF46785">
    <property type="entry name" value="Winged helix' DNA-binding domain"/>
    <property type="match status" value="1"/>
</dbReference>
<dbReference type="CDD" id="cd00059">
    <property type="entry name" value="FH_FOX"/>
    <property type="match status" value="1"/>
</dbReference>
<keyword evidence="4 5" id="KW-0539">Nucleus</keyword>
<sequence>MSSSQARGDKSLDDSLTNIQWLCELESSELLQSQRASKLKETADEAHNRVTPSSPNPHPKPPYSYATMILLAINSTEDKRMTLQDIYKWIENNYPYYKKCKKAWKNSIRHNLSLHSFFLKEKRPVDLPGKGSYWSISPEGKKNIMREVMKHAQPVIQNPLVNPGLNGRNLRPILPKPMDNTPQTYNEGVAQKMPGVCSIVNGNTVMPVVILPTNVYMDLAAKIANSKKASSGFAITQDSDSTIRVLSDEYFPTKQLERRTNACDQESGNDTVTSLMDEILKNENFSEVLDTIKTENESSSSQINDSLKINDSELHLFNQQQQYSEVQTVVKEHNDEDSKLEPVRAKRIKVEPVSQENVYKKPSLPCPVLQGASHQAHRSPLKDRTMPTLAAMNSQNNDSFMFYDKDYKHQDVGFSLLSPVLLNTPRSNNNTSKETSTPAQTSPLSSAFRSGLTPLKYDSDSGFFTPLKDSDFDFLLSPSQLQVPLQITPARMVGSTPQGCRKSLRLGTVPEDVEGNDVLPWM</sequence>
<name>A0A6P8GZA5_ACTTE</name>
<feature type="DNA-binding region" description="Fork-head" evidence="5">
    <location>
        <begin position="60"/>
        <end position="145"/>
    </location>
</feature>
<evidence type="ECO:0000256" key="4">
    <source>
        <dbReference type="ARBA" id="ARBA00023242"/>
    </source>
</evidence>
<dbReference type="PROSITE" id="PS00657">
    <property type="entry name" value="FORK_HEAD_1"/>
    <property type="match status" value="1"/>
</dbReference>
<evidence type="ECO:0000313" key="8">
    <source>
        <dbReference type="Proteomes" id="UP000515163"/>
    </source>
</evidence>
<evidence type="ECO:0000256" key="2">
    <source>
        <dbReference type="ARBA" id="ARBA00023125"/>
    </source>
</evidence>
<dbReference type="GO" id="GO:0005634">
    <property type="term" value="C:nucleus"/>
    <property type="evidence" value="ECO:0007669"/>
    <property type="project" value="UniProtKB-SubCell"/>
</dbReference>
<evidence type="ECO:0000256" key="1">
    <source>
        <dbReference type="ARBA" id="ARBA00023015"/>
    </source>
</evidence>
<evidence type="ECO:0000259" key="7">
    <source>
        <dbReference type="PROSITE" id="PS50039"/>
    </source>
</evidence>
<accession>A0A6P8GZA5</accession>
<dbReference type="InterPro" id="IPR036390">
    <property type="entry name" value="WH_DNA-bd_sf"/>
</dbReference>
<keyword evidence="3" id="KW-0804">Transcription</keyword>
<feature type="domain" description="Fork-head" evidence="7">
    <location>
        <begin position="60"/>
        <end position="145"/>
    </location>
</feature>
<dbReference type="GO" id="GO:0000981">
    <property type="term" value="F:DNA-binding transcription factor activity, RNA polymerase II-specific"/>
    <property type="evidence" value="ECO:0007669"/>
    <property type="project" value="TreeGrafter"/>
</dbReference>
<dbReference type="PANTHER" id="PTHR46078:SF2">
    <property type="entry name" value="FORK-HEAD DOMAIN-CONTAINING PROTEIN"/>
    <property type="match status" value="1"/>
</dbReference>
<dbReference type="AlphaFoldDB" id="A0A6P8GZA5"/>
<protein>
    <submittedName>
        <fullName evidence="9">Forkhead box protein N3-like</fullName>
    </submittedName>
</protein>
<dbReference type="KEGG" id="aten:116286460"/>
<dbReference type="RefSeq" id="XP_031548843.1">
    <property type="nucleotide sequence ID" value="XM_031692983.1"/>
</dbReference>
<evidence type="ECO:0000256" key="3">
    <source>
        <dbReference type="ARBA" id="ARBA00023163"/>
    </source>
</evidence>
<dbReference type="Pfam" id="PF00250">
    <property type="entry name" value="Forkhead"/>
    <property type="match status" value="1"/>
</dbReference>
<keyword evidence="1" id="KW-0805">Transcription regulation</keyword>
<keyword evidence="8" id="KW-1185">Reference proteome</keyword>
<dbReference type="PROSITE" id="PS50039">
    <property type="entry name" value="FORK_HEAD_3"/>
    <property type="match status" value="1"/>
</dbReference>
<dbReference type="Gene3D" id="1.10.10.10">
    <property type="entry name" value="Winged helix-like DNA-binding domain superfamily/Winged helix DNA-binding domain"/>
    <property type="match status" value="1"/>
</dbReference>
<dbReference type="PROSITE" id="PS00658">
    <property type="entry name" value="FORK_HEAD_2"/>
    <property type="match status" value="1"/>
</dbReference>
<feature type="region of interest" description="Disordered" evidence="6">
    <location>
        <begin position="34"/>
        <end position="61"/>
    </location>
</feature>
<comment type="subcellular location">
    <subcellularLocation>
        <location evidence="5">Nucleus</location>
    </subcellularLocation>
</comment>
<organism evidence="8 9">
    <name type="scientific">Actinia tenebrosa</name>
    <name type="common">Australian red waratah sea anemone</name>
    <dbReference type="NCBI Taxonomy" id="6105"/>
    <lineage>
        <taxon>Eukaryota</taxon>
        <taxon>Metazoa</taxon>
        <taxon>Cnidaria</taxon>
        <taxon>Anthozoa</taxon>
        <taxon>Hexacorallia</taxon>
        <taxon>Actiniaria</taxon>
        <taxon>Actiniidae</taxon>
        <taxon>Actinia</taxon>
    </lineage>
</organism>